<proteinExistence type="predicted"/>
<dbReference type="Proteomes" id="UP000887572">
    <property type="component" value="Unplaced"/>
</dbReference>
<accession>A0A914HP34</accession>
<keyword evidence="1" id="KW-1185">Reference proteome</keyword>
<evidence type="ECO:0000313" key="1">
    <source>
        <dbReference type="Proteomes" id="UP000887572"/>
    </source>
</evidence>
<dbReference type="AlphaFoldDB" id="A0A914HP34"/>
<name>A0A914HP34_GLORO</name>
<sequence length="137" mass="16068">MSILTESTNVTDITAEPECWPLNLASLAPSEEMQLLRARIAQLERQQTTNSSTTNASFNLLTSRRCLHWTGAKTNAIGRSGWMERRHLCIRNRLRRRFGNTPNHLHKKWTPFGNYRLVCRFCRRIVPMRFVVLLWQN</sequence>
<organism evidence="1 2">
    <name type="scientific">Globodera rostochiensis</name>
    <name type="common">Golden nematode worm</name>
    <name type="synonym">Heterodera rostochiensis</name>
    <dbReference type="NCBI Taxonomy" id="31243"/>
    <lineage>
        <taxon>Eukaryota</taxon>
        <taxon>Metazoa</taxon>
        <taxon>Ecdysozoa</taxon>
        <taxon>Nematoda</taxon>
        <taxon>Chromadorea</taxon>
        <taxon>Rhabditida</taxon>
        <taxon>Tylenchina</taxon>
        <taxon>Tylenchomorpha</taxon>
        <taxon>Tylenchoidea</taxon>
        <taxon>Heteroderidae</taxon>
        <taxon>Heteroderinae</taxon>
        <taxon>Globodera</taxon>
    </lineage>
</organism>
<evidence type="ECO:0000313" key="2">
    <source>
        <dbReference type="WBParaSite" id="Gr19_v10_g2385.t1"/>
    </source>
</evidence>
<dbReference type="WBParaSite" id="Gr19_v10_g2385.t1">
    <property type="protein sequence ID" value="Gr19_v10_g2385.t1"/>
    <property type="gene ID" value="Gr19_v10_g2385"/>
</dbReference>
<reference evidence="2" key="1">
    <citation type="submission" date="2022-11" db="UniProtKB">
        <authorList>
            <consortium name="WormBaseParasite"/>
        </authorList>
    </citation>
    <scope>IDENTIFICATION</scope>
</reference>
<protein>
    <submittedName>
        <fullName evidence="2">Uncharacterized protein</fullName>
    </submittedName>
</protein>